<keyword evidence="2" id="KW-1133">Transmembrane helix</keyword>
<dbReference type="KEGG" id="bsol:FSW04_21845"/>
<dbReference type="EMBL" id="CP042430">
    <property type="protein sequence ID" value="QEC49946.1"/>
    <property type="molecule type" value="Genomic_DNA"/>
</dbReference>
<name>A0A5B8U9U5_9ACTN</name>
<organism evidence="3 4">
    <name type="scientific">Baekduia soli</name>
    <dbReference type="NCBI Taxonomy" id="496014"/>
    <lineage>
        <taxon>Bacteria</taxon>
        <taxon>Bacillati</taxon>
        <taxon>Actinomycetota</taxon>
        <taxon>Thermoleophilia</taxon>
        <taxon>Solirubrobacterales</taxon>
        <taxon>Baekduiaceae</taxon>
        <taxon>Baekduia</taxon>
    </lineage>
</organism>
<dbReference type="RefSeq" id="WP_146922311.1">
    <property type="nucleotide sequence ID" value="NZ_CP042430.1"/>
</dbReference>
<dbReference type="AlphaFoldDB" id="A0A5B8U9U5"/>
<gene>
    <name evidence="3" type="ORF">FSW04_21845</name>
</gene>
<sequence length="123" mass="12227">MSTGPQPAAGRAPATLRCPRCGAEVGPEQDWCLDCGAPARTRLAPTPNWRLPIAALAVVVLLAGLALAAAFTSLTSDDGRVDATTPLSAPVQPDETAAQSVPTAPPITATSPSGSAPASSSTP</sequence>
<evidence type="ECO:0000313" key="4">
    <source>
        <dbReference type="Proteomes" id="UP000321805"/>
    </source>
</evidence>
<dbReference type="Proteomes" id="UP000321805">
    <property type="component" value="Chromosome"/>
</dbReference>
<evidence type="ECO:0000313" key="3">
    <source>
        <dbReference type="EMBL" id="QEC49946.1"/>
    </source>
</evidence>
<feature type="region of interest" description="Disordered" evidence="1">
    <location>
        <begin position="75"/>
        <end position="123"/>
    </location>
</feature>
<protein>
    <recommendedName>
        <fullName evidence="5">Zinc ribbon domain-containing protein</fullName>
    </recommendedName>
</protein>
<evidence type="ECO:0000256" key="2">
    <source>
        <dbReference type="SAM" id="Phobius"/>
    </source>
</evidence>
<feature type="compositionally biased region" description="Low complexity" evidence="1">
    <location>
        <begin position="106"/>
        <end position="123"/>
    </location>
</feature>
<evidence type="ECO:0008006" key="5">
    <source>
        <dbReference type="Google" id="ProtNLM"/>
    </source>
</evidence>
<evidence type="ECO:0000256" key="1">
    <source>
        <dbReference type="SAM" id="MobiDB-lite"/>
    </source>
</evidence>
<accession>A0A5B8U9U5</accession>
<feature type="transmembrane region" description="Helical" evidence="2">
    <location>
        <begin position="51"/>
        <end position="71"/>
    </location>
</feature>
<proteinExistence type="predicted"/>
<keyword evidence="2" id="KW-0812">Transmembrane</keyword>
<reference evidence="3 4" key="1">
    <citation type="journal article" date="2018" name="J. Microbiol.">
        <title>Baekduia soli gen. nov., sp. nov., a novel bacterium isolated from the soil of Baekdu Mountain and proposal of a novel family name, Baekduiaceae fam. nov.</title>
        <authorList>
            <person name="An D.S."/>
            <person name="Siddiqi M.Z."/>
            <person name="Kim K.H."/>
            <person name="Yu H.S."/>
            <person name="Im W.T."/>
        </authorList>
    </citation>
    <scope>NUCLEOTIDE SEQUENCE [LARGE SCALE GENOMIC DNA]</scope>
    <source>
        <strain evidence="3 4">BR7-21</strain>
    </source>
</reference>
<keyword evidence="2" id="KW-0472">Membrane</keyword>
<keyword evidence="4" id="KW-1185">Reference proteome</keyword>
<dbReference type="OrthoDB" id="5245191at2"/>